<dbReference type="InterPro" id="IPR024410">
    <property type="entry name" value="Phage_TAC_12"/>
</dbReference>
<reference evidence="1" key="2">
    <citation type="submission" date="2019-09" db="EMBL/GenBank/DDBJ databases">
        <authorList>
            <consortium name="NCBI Pathogen Detection Project"/>
        </authorList>
    </citation>
    <scope>NUCLEOTIDE SEQUENCE</scope>
    <source>
        <strain evidence="1">AUSMDU00005748</strain>
    </source>
</reference>
<name>A0AAD3UPE4_KLEOX</name>
<gene>
    <name evidence="1" type="ORF">F6W21_25525</name>
</gene>
<dbReference type="Pfam" id="PF16459">
    <property type="entry name" value="Phage_TAC_13"/>
    <property type="match status" value="1"/>
</dbReference>
<dbReference type="RefSeq" id="WP_202860962.1">
    <property type="nucleotide sequence ID" value="NZ_CP089411.1"/>
</dbReference>
<protein>
    <submittedName>
        <fullName evidence="1">Phage tail protein</fullName>
    </submittedName>
</protein>
<reference evidence="1" key="1">
    <citation type="journal article" date="2018" name="Genome Biol.">
        <title>SKESA: strategic k-mer extension for scrupulous assemblies.</title>
        <authorList>
            <person name="Souvorov A."/>
            <person name="Agarwala R."/>
            <person name="Lipman D.J."/>
        </authorList>
    </citation>
    <scope>NUCLEOTIDE SEQUENCE</scope>
    <source>
        <strain evidence="1">AUSMDU00005748</strain>
    </source>
</reference>
<proteinExistence type="predicted"/>
<dbReference type="AlphaFoldDB" id="A0AAD3UPE4"/>
<evidence type="ECO:0000313" key="1">
    <source>
        <dbReference type="EMBL" id="HAU4359693.1"/>
    </source>
</evidence>
<accession>A0AAD3UPE4</accession>
<dbReference type="EMBL" id="DACXIC010000049">
    <property type="protein sequence ID" value="HAU4359693.1"/>
    <property type="molecule type" value="Genomic_DNA"/>
</dbReference>
<organism evidence="1 2">
    <name type="scientific">Klebsiella oxytoca</name>
    <dbReference type="NCBI Taxonomy" id="571"/>
    <lineage>
        <taxon>Bacteria</taxon>
        <taxon>Pseudomonadati</taxon>
        <taxon>Pseudomonadota</taxon>
        <taxon>Gammaproteobacteria</taxon>
        <taxon>Enterobacterales</taxon>
        <taxon>Enterobacteriaceae</taxon>
        <taxon>Klebsiella/Raoultella group</taxon>
        <taxon>Klebsiella</taxon>
    </lineage>
</organism>
<evidence type="ECO:0000313" key="2">
    <source>
        <dbReference type="Proteomes" id="UP000868497"/>
    </source>
</evidence>
<sequence>MKLTLDSLKKVGAFTGRPVEKEIEWKQGDEDYKATVFVRPPGYHVAMQGIQAAAGKVDGVAAYIAAAICDENGKPVFTPEDITGEADPELGPLDGPLTVALLVAIQEVNELGKVKSSAQKTNSGAN</sequence>
<dbReference type="Proteomes" id="UP000868497">
    <property type="component" value="Unassembled WGS sequence"/>
</dbReference>
<comment type="caution">
    <text evidence="1">The sequence shown here is derived from an EMBL/GenBank/DDBJ whole genome shotgun (WGS) entry which is preliminary data.</text>
</comment>